<keyword evidence="5" id="KW-0560">Oxidoreductase</keyword>
<evidence type="ECO:0000259" key="6">
    <source>
        <dbReference type="Pfam" id="PF00441"/>
    </source>
</evidence>
<dbReference type="SUPFAM" id="SSF47203">
    <property type="entry name" value="Acyl-CoA dehydrogenase C-terminal domain-like"/>
    <property type="match status" value="1"/>
</dbReference>
<accession>A0A7Z0DN85</accession>
<evidence type="ECO:0000256" key="2">
    <source>
        <dbReference type="ARBA" id="ARBA00009347"/>
    </source>
</evidence>
<name>A0A7Z0DN85_9ACTN</name>
<dbReference type="Gene3D" id="1.10.540.10">
    <property type="entry name" value="Acyl-CoA dehydrogenase/oxidase, N-terminal domain"/>
    <property type="match status" value="1"/>
</dbReference>
<evidence type="ECO:0000259" key="7">
    <source>
        <dbReference type="Pfam" id="PF02771"/>
    </source>
</evidence>
<dbReference type="Gene3D" id="1.20.140.10">
    <property type="entry name" value="Butyryl-CoA Dehydrogenase, subunit A, domain 3"/>
    <property type="match status" value="1"/>
</dbReference>
<keyword evidence="3" id="KW-0285">Flavoprotein</keyword>
<dbReference type="GO" id="GO:0050660">
    <property type="term" value="F:flavin adenine dinucleotide binding"/>
    <property type="evidence" value="ECO:0007669"/>
    <property type="project" value="InterPro"/>
</dbReference>
<dbReference type="EMBL" id="JACBZR010000001">
    <property type="protein sequence ID" value="NYI78369.1"/>
    <property type="molecule type" value="Genomic_DNA"/>
</dbReference>
<dbReference type="RefSeq" id="WP_179658703.1">
    <property type="nucleotide sequence ID" value="NZ_JACBZR010000001.1"/>
</dbReference>
<dbReference type="InterPro" id="IPR037069">
    <property type="entry name" value="AcylCoA_DH/ox_N_sf"/>
</dbReference>
<dbReference type="InterPro" id="IPR009100">
    <property type="entry name" value="AcylCoA_DH/oxidase_NM_dom_sf"/>
</dbReference>
<proteinExistence type="inferred from homology"/>
<evidence type="ECO:0000256" key="1">
    <source>
        <dbReference type="ARBA" id="ARBA00001974"/>
    </source>
</evidence>
<dbReference type="InterPro" id="IPR009075">
    <property type="entry name" value="AcylCo_DH/oxidase_C"/>
</dbReference>
<evidence type="ECO:0000256" key="4">
    <source>
        <dbReference type="ARBA" id="ARBA00022827"/>
    </source>
</evidence>
<evidence type="ECO:0000313" key="9">
    <source>
        <dbReference type="Proteomes" id="UP000564496"/>
    </source>
</evidence>
<protein>
    <submittedName>
        <fullName evidence="8">Alkylation response protein AidB-like acyl-CoA dehydrogenase</fullName>
    </submittedName>
</protein>
<dbReference type="PANTHER" id="PTHR43884">
    <property type="entry name" value="ACYL-COA DEHYDROGENASE"/>
    <property type="match status" value="1"/>
</dbReference>
<reference evidence="8 9" key="1">
    <citation type="submission" date="2020-07" db="EMBL/GenBank/DDBJ databases">
        <title>Sequencing the genomes of 1000 actinobacteria strains.</title>
        <authorList>
            <person name="Klenk H.-P."/>
        </authorList>
    </citation>
    <scope>NUCLEOTIDE SEQUENCE [LARGE SCALE GENOMIC DNA]</scope>
    <source>
        <strain evidence="8 9">DSM 26487</strain>
    </source>
</reference>
<feature type="domain" description="Acyl-CoA dehydrogenase/oxidase N-terminal" evidence="7">
    <location>
        <begin position="7"/>
        <end position="89"/>
    </location>
</feature>
<evidence type="ECO:0000256" key="3">
    <source>
        <dbReference type="ARBA" id="ARBA00022630"/>
    </source>
</evidence>
<organism evidence="8 9">
    <name type="scientific">Nocardioides panzhihuensis</name>
    <dbReference type="NCBI Taxonomy" id="860243"/>
    <lineage>
        <taxon>Bacteria</taxon>
        <taxon>Bacillati</taxon>
        <taxon>Actinomycetota</taxon>
        <taxon>Actinomycetes</taxon>
        <taxon>Propionibacteriales</taxon>
        <taxon>Nocardioidaceae</taxon>
        <taxon>Nocardioides</taxon>
    </lineage>
</organism>
<dbReference type="InterPro" id="IPR036250">
    <property type="entry name" value="AcylCo_DH-like_C"/>
</dbReference>
<dbReference type="InterPro" id="IPR013786">
    <property type="entry name" value="AcylCoA_DH/ox_N"/>
</dbReference>
<dbReference type="GO" id="GO:0003995">
    <property type="term" value="F:acyl-CoA dehydrogenase activity"/>
    <property type="evidence" value="ECO:0007669"/>
    <property type="project" value="TreeGrafter"/>
</dbReference>
<evidence type="ECO:0000256" key="5">
    <source>
        <dbReference type="ARBA" id="ARBA00023002"/>
    </source>
</evidence>
<keyword evidence="4" id="KW-0274">FAD</keyword>
<comment type="cofactor">
    <cofactor evidence="1">
        <name>FAD</name>
        <dbReference type="ChEBI" id="CHEBI:57692"/>
    </cofactor>
</comment>
<evidence type="ECO:0000313" key="8">
    <source>
        <dbReference type="EMBL" id="NYI78369.1"/>
    </source>
</evidence>
<feature type="domain" description="Acyl-CoA dehydrogenase/oxidase C-terminal" evidence="6">
    <location>
        <begin position="207"/>
        <end position="349"/>
    </location>
</feature>
<comment type="similarity">
    <text evidence="2">Belongs to the acyl-CoA dehydrogenase family.</text>
</comment>
<dbReference type="SUPFAM" id="SSF56645">
    <property type="entry name" value="Acyl-CoA dehydrogenase NM domain-like"/>
    <property type="match status" value="1"/>
</dbReference>
<comment type="caution">
    <text evidence="8">The sequence shown here is derived from an EMBL/GenBank/DDBJ whole genome shotgun (WGS) entry which is preliminary data.</text>
</comment>
<dbReference type="Pfam" id="PF00441">
    <property type="entry name" value="Acyl-CoA_dh_1"/>
    <property type="match status" value="1"/>
</dbReference>
<dbReference type="Pfam" id="PF02771">
    <property type="entry name" value="Acyl-CoA_dh_N"/>
    <property type="match status" value="1"/>
</dbReference>
<dbReference type="AlphaFoldDB" id="A0A7Z0DN85"/>
<dbReference type="PANTHER" id="PTHR43884:SF20">
    <property type="entry name" value="ACYL-COA DEHYDROGENASE FADE28"/>
    <property type="match status" value="1"/>
</dbReference>
<keyword evidence="9" id="KW-1185">Reference proteome</keyword>
<dbReference type="Proteomes" id="UP000564496">
    <property type="component" value="Unassembled WGS sequence"/>
</dbReference>
<gene>
    <name evidence="8" type="ORF">BJ988_003017</name>
</gene>
<sequence>MERLDYDEQADYRDWIREGLARLAPLDRSRVLVEEGRRTDLRAGLGEMGVLGLAVGAEHGGADAGPEALAIFLEEAGRVLLPAAHLTSVAVVPFVLRQDLAGAGPDLLAALAGGEAVVTIADLDDPERPVTLADGSATGTKVAVIDADVATHALVVVGDAIVVLDLAGPGVHVEHLDNLDRTRPVARLHLEAAPVVPLGLADAATVIAEARTLLRLAIATETAGQVAACCDLSVDYAKTRHQFGRPIGGFQAVKHACADMFVAAQATSAAVAAAYASWFDEPGHRDLVAPATIAYALRAGFDVAASTMQIHGGIAFTAEATPQLYLKRAKAAQLLAGGVDATTDWLAAAILDGATDPLAPILGRP</sequence>